<dbReference type="InterPro" id="IPR016181">
    <property type="entry name" value="Acyl_CoA_acyltransferase"/>
</dbReference>
<evidence type="ECO:0000313" key="1">
    <source>
        <dbReference type="EMBL" id="OAB43859.1"/>
    </source>
</evidence>
<dbReference type="Proteomes" id="UP000077355">
    <property type="component" value="Unassembled WGS sequence"/>
</dbReference>
<reference evidence="1 2" key="1">
    <citation type="submission" date="2016-03" db="EMBL/GenBank/DDBJ databases">
        <title>Draft genome sequence of Paenibacillus antarcticus CECT 5836.</title>
        <authorList>
            <person name="Shin S.-K."/>
            <person name="Yi H."/>
        </authorList>
    </citation>
    <scope>NUCLEOTIDE SEQUENCE [LARGE SCALE GENOMIC DNA]</scope>
    <source>
        <strain evidence="1 2">CECT 5836</strain>
    </source>
</reference>
<protein>
    <recommendedName>
        <fullName evidence="3">N-acetyltransferase domain-containing protein</fullName>
    </recommendedName>
</protein>
<comment type="caution">
    <text evidence="1">The sequence shown here is derived from an EMBL/GenBank/DDBJ whole genome shotgun (WGS) entry which is preliminary data.</text>
</comment>
<accession>A0A168LUN4</accession>
<dbReference type="AlphaFoldDB" id="A0A168LUN4"/>
<dbReference type="CDD" id="cd04301">
    <property type="entry name" value="NAT_SF"/>
    <property type="match status" value="1"/>
</dbReference>
<evidence type="ECO:0008006" key="3">
    <source>
        <dbReference type="Google" id="ProtNLM"/>
    </source>
</evidence>
<dbReference type="SUPFAM" id="SSF55729">
    <property type="entry name" value="Acyl-CoA N-acyltransferases (Nat)"/>
    <property type="match status" value="1"/>
</dbReference>
<dbReference type="EMBL" id="LVJI01000024">
    <property type="protein sequence ID" value="OAB43859.1"/>
    <property type="molecule type" value="Genomic_DNA"/>
</dbReference>
<gene>
    <name evidence="1" type="ORF">PBAT_16670</name>
</gene>
<keyword evidence="2" id="KW-1185">Reference proteome</keyword>
<name>A0A168LUN4_9BACL</name>
<dbReference type="OrthoDB" id="2869300at2"/>
<evidence type="ECO:0000313" key="2">
    <source>
        <dbReference type="Proteomes" id="UP000077355"/>
    </source>
</evidence>
<organism evidence="1 2">
    <name type="scientific">Paenibacillus antarcticus</name>
    <dbReference type="NCBI Taxonomy" id="253703"/>
    <lineage>
        <taxon>Bacteria</taxon>
        <taxon>Bacillati</taxon>
        <taxon>Bacillota</taxon>
        <taxon>Bacilli</taxon>
        <taxon>Bacillales</taxon>
        <taxon>Paenibacillaceae</taxon>
        <taxon>Paenibacillus</taxon>
    </lineage>
</organism>
<dbReference type="RefSeq" id="WP_068651029.1">
    <property type="nucleotide sequence ID" value="NZ_CP043611.1"/>
</dbReference>
<proteinExistence type="predicted"/>
<sequence length="174" mass="19074">MQITSLSTVSKREWQKLHDQSVLFVKKYSGKRITTEGFRHFADLTYEDLLRSDVSFLIATVRGDLGPTLAGVSFISGYGEQSCLIVVHPLYRGRHIGTSLMSSQLTNLGELSCNVALDNVHSLQMCFNVGLTAGSLHIGPTGKPSLKLHGEYYTPTTFTQEEGEPICHVPSLGS</sequence>